<name>A0A8J8FDJ4_9BACT</name>
<reference evidence="3" key="1">
    <citation type="submission" date="2019-10" db="EMBL/GenBank/DDBJ databases">
        <title>Draft genome sequence of Panacibacter sp. KCS-6.</title>
        <authorList>
            <person name="Yim K.J."/>
        </authorList>
    </citation>
    <scope>NUCLEOTIDE SEQUENCE</scope>
    <source>
        <strain evidence="3">KCS-6</strain>
    </source>
</reference>
<feature type="domain" description="Secretion system C-terminal sorting" evidence="2">
    <location>
        <begin position="1103"/>
        <end position="1174"/>
    </location>
</feature>
<dbReference type="Gene3D" id="2.130.10.10">
    <property type="entry name" value="YVTN repeat-like/Quinoprotein amine dehydrogenase"/>
    <property type="match status" value="1"/>
</dbReference>
<gene>
    <name evidence="3" type="ORF">GD597_11495</name>
</gene>
<dbReference type="PANTHER" id="PTHR31778:SF2">
    <property type="entry name" value="BUD SITE SELECTION PROTEIN RAX2"/>
    <property type="match status" value="1"/>
</dbReference>
<evidence type="ECO:0000313" key="3">
    <source>
        <dbReference type="EMBL" id="NNV56085.1"/>
    </source>
</evidence>
<feature type="chain" id="PRO_5035247322" evidence="1">
    <location>
        <begin position="23"/>
        <end position="1175"/>
    </location>
</feature>
<evidence type="ECO:0000313" key="4">
    <source>
        <dbReference type="Proteomes" id="UP000598971"/>
    </source>
</evidence>
<dbReference type="InterPro" id="IPR011047">
    <property type="entry name" value="Quinoprotein_ADH-like_sf"/>
</dbReference>
<feature type="signal peptide" evidence="1">
    <location>
        <begin position="1"/>
        <end position="22"/>
    </location>
</feature>
<dbReference type="GO" id="GO:1902929">
    <property type="term" value="C:plasma membrane of growing cell tip"/>
    <property type="evidence" value="ECO:0007669"/>
    <property type="project" value="TreeGrafter"/>
</dbReference>
<dbReference type="Pfam" id="PF18962">
    <property type="entry name" value="Por_Secre_tail"/>
    <property type="match status" value="1"/>
</dbReference>
<dbReference type="Proteomes" id="UP000598971">
    <property type="component" value="Unassembled WGS sequence"/>
</dbReference>
<accession>A0A8J8FDJ4</accession>
<comment type="caution">
    <text evidence="3">The sequence shown here is derived from an EMBL/GenBank/DDBJ whole genome shotgun (WGS) entry which is preliminary data.</text>
</comment>
<proteinExistence type="predicted"/>
<keyword evidence="1" id="KW-0732">Signal</keyword>
<evidence type="ECO:0000259" key="2">
    <source>
        <dbReference type="Pfam" id="PF18962"/>
    </source>
</evidence>
<dbReference type="NCBIfam" id="TIGR04183">
    <property type="entry name" value="Por_Secre_tail"/>
    <property type="match status" value="1"/>
</dbReference>
<keyword evidence="4" id="KW-1185">Reference proteome</keyword>
<dbReference type="SUPFAM" id="SSF50998">
    <property type="entry name" value="Quinoprotein alcohol dehydrogenase-like"/>
    <property type="match status" value="2"/>
</dbReference>
<sequence length="1175" mass="128683">MNPLLRIFASFTCLLSFALAKAQTLEAGYIATDGTVFSTAQKGDTLFIGGNFQNAGYSHKQLARFPFKTNDPEKVFPEFVGKISTMEPDGEGGFYICGRITNYNGRPINSLVIHINSDFSLDTSFKEIITNETEVIAYTARKKDNRLYICGSFQNVNNTFSPYLVVLNAQSGEYINWEHDVPSSAVQQIELTDSLLIIKGGVTNLGGYYIPGNFAAINLQTGKTVKDFPIVNQPVTTMTFDKTTLFLGGTFTEIGLNTTYLAKLPNGITIPDINFPNTDGFVNAIVQDKSGGYFIAGSFNHIGTHPVTNFAHLSANGKIDTSLNLHIDGSVGGLLFDNDTLYLFGMFSEVNGIQRNKIASIDLTTNELTNWNPAINGYVSTISLINNQIHIGGNFSQVNNTTRNYLAAITKNNEVTDWIPKCNGPVNQIVSNTTSTSIFLMGSFSRVGSQNHPYIAKVNATDGAAFPWRPAPDNQVNTILLKNNLLYIGGIFKNVSGQPRQYMAALDTLTDAPANILLDTDDWVFTLHEANEKLYIGGAFNTISGISRPNLAAINIANNSVDLWNPMPNDYVGSIYVSPFDSAIILCGGFSMISSTKRNYLASVDVKTKQITNWNPLIEWSSMYSIIDILHYKNETFIGGSFVYTNGGEYYEKILSVSDSSFKVNRTFQYAPFNENMKRLTVYDNMLFVCGDFEYVVERVTGRAKKAYYMIPFKLSNNKAVFETYRANGPVYDMKEDSNKGLLIAGTFSFVNAAPRNSLAAISLSSKTLLNWDAQLSGSNPIVNALAVKDSILYAGGFFRKVGTDARSNLAAINVRTAKATGWIMNANNAIRKLVLNDTTLYISGDFSKIGFLKRNYVAAASVKSNGTLTEWNPSPDYVVYAIVPVGDSIYLGGIFNTIKGVQQPYLAKTDARFGNLSPWKPDINGGVMSMTAGDNSLFIAGLFTKVQGKTRYSIASLNLSDHSLTTFVPHPIYGYPTYNGSIYSLVLWNNQLLIGSASMMSMNGIPSGRLASVDTATGEASNFNPQPDNAVQTISVSGNLLITGGEWNYLGNNISSSKLAFYSLPILQTPLQRSENKKSIEAVNNFTNNINSKGSSWNTVVSPNPSASNATLFVYGQLTNYSVQIRDITGKVIWQKTGISDQRLVLPVQEFATGLYFVTVSDGKNVQTSKFMVK</sequence>
<dbReference type="InterPro" id="IPR026444">
    <property type="entry name" value="Secre_tail"/>
</dbReference>
<dbReference type="AlphaFoldDB" id="A0A8J8FDJ4"/>
<evidence type="ECO:0000256" key="1">
    <source>
        <dbReference type="SAM" id="SignalP"/>
    </source>
</evidence>
<dbReference type="EMBL" id="WHPF01000007">
    <property type="protein sequence ID" value="NNV56085.1"/>
    <property type="molecule type" value="Genomic_DNA"/>
</dbReference>
<dbReference type="RefSeq" id="WP_171608022.1">
    <property type="nucleotide sequence ID" value="NZ_WHPF01000007.1"/>
</dbReference>
<dbReference type="InterPro" id="IPR015943">
    <property type="entry name" value="WD40/YVTN_repeat-like_dom_sf"/>
</dbReference>
<protein>
    <submittedName>
        <fullName evidence="3">T9SS type A sorting domain-containing protein</fullName>
    </submittedName>
</protein>
<dbReference type="PANTHER" id="PTHR31778">
    <property type="entry name" value="BUD SITE SELECTION PROTEIN RAX2"/>
    <property type="match status" value="1"/>
</dbReference>
<organism evidence="3 4">
    <name type="scientific">Limnovirga soli</name>
    <dbReference type="NCBI Taxonomy" id="2656915"/>
    <lineage>
        <taxon>Bacteria</taxon>
        <taxon>Pseudomonadati</taxon>
        <taxon>Bacteroidota</taxon>
        <taxon>Chitinophagia</taxon>
        <taxon>Chitinophagales</taxon>
        <taxon>Chitinophagaceae</taxon>
        <taxon>Limnovirga</taxon>
    </lineage>
</organism>